<evidence type="ECO:0000259" key="22">
    <source>
        <dbReference type="Pfam" id="PF02896"/>
    </source>
</evidence>
<evidence type="ECO:0000259" key="23">
    <source>
        <dbReference type="Pfam" id="PF05524"/>
    </source>
</evidence>
<dbReference type="SUPFAM" id="SSF52009">
    <property type="entry name" value="Phosphohistidine domain"/>
    <property type="match status" value="1"/>
</dbReference>
<keyword evidence="15 17" id="KW-0460">Magnesium</keyword>
<evidence type="ECO:0000256" key="4">
    <source>
        <dbReference type="ARBA" id="ARBA00004496"/>
    </source>
</evidence>
<dbReference type="InterPro" id="IPR008279">
    <property type="entry name" value="PEP-util_enz_mobile_dom"/>
</dbReference>
<dbReference type="InterPro" id="IPR006318">
    <property type="entry name" value="PTS_EI-like"/>
</dbReference>
<evidence type="ECO:0000313" key="24">
    <source>
        <dbReference type="EMBL" id="KID41327.1"/>
    </source>
</evidence>
<dbReference type="AlphaFoldDB" id="A0A0C1PKW2"/>
<dbReference type="GeneID" id="74913655"/>
<evidence type="ECO:0000256" key="1">
    <source>
        <dbReference type="ARBA" id="ARBA00000683"/>
    </source>
</evidence>
<evidence type="ECO:0000256" key="9">
    <source>
        <dbReference type="ARBA" id="ARBA00022490"/>
    </source>
</evidence>
<dbReference type="PANTHER" id="PTHR46244">
    <property type="entry name" value="PHOSPHOENOLPYRUVATE-PROTEIN PHOSPHOTRANSFERASE"/>
    <property type="match status" value="1"/>
</dbReference>
<evidence type="ECO:0000256" key="12">
    <source>
        <dbReference type="ARBA" id="ARBA00022683"/>
    </source>
</evidence>
<dbReference type="PANTHER" id="PTHR46244:SF3">
    <property type="entry name" value="PHOSPHOENOLPYRUVATE-PROTEIN PHOSPHOTRANSFERASE"/>
    <property type="match status" value="1"/>
</dbReference>
<comment type="subcellular location">
    <subcellularLocation>
        <location evidence="4 17">Cytoplasm</location>
    </subcellularLocation>
</comment>
<dbReference type="PIRSF" id="PIRSF000732">
    <property type="entry name" value="PTS_enzyme_I"/>
    <property type="match status" value="1"/>
</dbReference>
<evidence type="ECO:0000256" key="18">
    <source>
        <dbReference type="PIRSR" id="PIRSR000732-1"/>
    </source>
</evidence>
<feature type="active site" description="Tele-phosphohistidine intermediate" evidence="18">
    <location>
        <position position="189"/>
    </location>
</feature>
<dbReference type="SUPFAM" id="SSF47831">
    <property type="entry name" value="Enzyme I of the PEP:sugar phosphotransferase system HPr-binding (sub)domain"/>
    <property type="match status" value="1"/>
</dbReference>
<feature type="domain" description="PEP-utilising enzyme C-terminal" evidence="22">
    <location>
        <begin position="253"/>
        <end position="542"/>
    </location>
</feature>
<keyword evidence="25" id="KW-1185">Reference proteome</keyword>
<comment type="catalytic activity">
    <reaction evidence="1 17">
        <text>L-histidyl-[protein] + phosphoenolpyruvate = N(pros)-phospho-L-histidyl-[protein] + pyruvate</text>
        <dbReference type="Rhea" id="RHEA:23880"/>
        <dbReference type="Rhea" id="RHEA-COMP:9745"/>
        <dbReference type="Rhea" id="RHEA-COMP:9746"/>
        <dbReference type="ChEBI" id="CHEBI:15361"/>
        <dbReference type="ChEBI" id="CHEBI:29979"/>
        <dbReference type="ChEBI" id="CHEBI:58702"/>
        <dbReference type="ChEBI" id="CHEBI:64837"/>
        <dbReference type="EC" id="2.7.3.9"/>
    </reaction>
</comment>
<dbReference type="Gene3D" id="1.10.274.10">
    <property type="entry name" value="PtsI, HPr-binding domain"/>
    <property type="match status" value="1"/>
</dbReference>
<dbReference type="GO" id="GO:0008965">
    <property type="term" value="F:phosphoenolpyruvate-protein phosphotransferase activity"/>
    <property type="evidence" value="ECO:0007669"/>
    <property type="project" value="UniProtKB-EC"/>
</dbReference>
<dbReference type="NCBIfam" id="TIGR01417">
    <property type="entry name" value="PTS_I_fam"/>
    <property type="match status" value="1"/>
</dbReference>
<name>A0A0C1PKW2_9LACO</name>
<evidence type="ECO:0000256" key="13">
    <source>
        <dbReference type="ARBA" id="ARBA00022723"/>
    </source>
</evidence>
<evidence type="ECO:0000256" key="17">
    <source>
        <dbReference type="PIRNR" id="PIRNR000732"/>
    </source>
</evidence>
<dbReference type="InterPro" id="IPR036618">
    <property type="entry name" value="PtsI_HPr-bd_sf"/>
</dbReference>
<dbReference type="InterPro" id="IPR008731">
    <property type="entry name" value="PTS_EIN"/>
</dbReference>
<evidence type="ECO:0000256" key="14">
    <source>
        <dbReference type="ARBA" id="ARBA00022777"/>
    </source>
</evidence>
<evidence type="ECO:0000256" key="6">
    <source>
        <dbReference type="ARBA" id="ARBA00012232"/>
    </source>
</evidence>
<feature type="binding site" evidence="20">
    <location>
        <position position="456"/>
    </location>
    <ligand>
        <name>Mg(2+)</name>
        <dbReference type="ChEBI" id="CHEBI:18420"/>
    </ligand>
</feature>
<dbReference type="Pfam" id="PF02896">
    <property type="entry name" value="PEP-utilizers_C"/>
    <property type="match status" value="1"/>
</dbReference>
<evidence type="ECO:0000259" key="21">
    <source>
        <dbReference type="Pfam" id="PF00391"/>
    </source>
</evidence>
<evidence type="ECO:0000256" key="16">
    <source>
        <dbReference type="ARBA" id="ARBA00033235"/>
    </source>
</evidence>
<comment type="cofactor">
    <cofactor evidence="2 17 20">
        <name>Mg(2+)</name>
        <dbReference type="ChEBI" id="CHEBI:18420"/>
    </cofactor>
</comment>
<feature type="binding site" evidence="19">
    <location>
        <position position="466"/>
    </location>
    <ligand>
        <name>phosphoenolpyruvate</name>
        <dbReference type="ChEBI" id="CHEBI:58702"/>
    </ligand>
</feature>
<evidence type="ECO:0000256" key="11">
    <source>
        <dbReference type="ARBA" id="ARBA00022679"/>
    </source>
</evidence>
<evidence type="ECO:0000256" key="7">
    <source>
        <dbReference type="ARBA" id="ARBA00016544"/>
    </source>
</evidence>
<dbReference type="PROSITE" id="PS00742">
    <property type="entry name" value="PEP_ENZYMES_2"/>
    <property type="match status" value="1"/>
</dbReference>
<dbReference type="EMBL" id="JOJZ01000020">
    <property type="protein sequence ID" value="KID41327.1"/>
    <property type="molecule type" value="Genomic_DNA"/>
</dbReference>
<evidence type="ECO:0000256" key="15">
    <source>
        <dbReference type="ARBA" id="ARBA00022842"/>
    </source>
</evidence>
<evidence type="ECO:0000256" key="5">
    <source>
        <dbReference type="ARBA" id="ARBA00007837"/>
    </source>
</evidence>
<gene>
    <name evidence="24" type="ORF">LfDm3_0993</name>
</gene>
<dbReference type="EC" id="2.7.3.9" evidence="6 17"/>
<dbReference type="Proteomes" id="UP000031397">
    <property type="component" value="Unassembled WGS sequence"/>
</dbReference>
<dbReference type="GO" id="GO:0009401">
    <property type="term" value="P:phosphoenolpyruvate-dependent sugar phosphotransferase system"/>
    <property type="evidence" value="ECO:0007669"/>
    <property type="project" value="UniProtKB-KW"/>
</dbReference>
<dbReference type="OrthoDB" id="9765468at2"/>
<proteinExistence type="inferred from homology"/>
<feature type="domain" description="Phosphotransferase system enzyme I N-terminal" evidence="23">
    <location>
        <begin position="5"/>
        <end position="126"/>
    </location>
</feature>
<feature type="binding site" evidence="20">
    <location>
        <position position="432"/>
    </location>
    <ligand>
        <name>Mg(2+)</name>
        <dbReference type="ChEBI" id="CHEBI:18420"/>
    </ligand>
</feature>
<dbReference type="GO" id="GO:0005737">
    <property type="term" value="C:cytoplasm"/>
    <property type="evidence" value="ECO:0007669"/>
    <property type="project" value="UniProtKB-SubCell"/>
</dbReference>
<protein>
    <recommendedName>
        <fullName evidence="7 17">Phosphoenolpyruvate-protein phosphotransferase</fullName>
        <ecNumber evidence="6 17">2.7.3.9</ecNumber>
    </recommendedName>
    <alternativeName>
        <fullName evidence="16 17">Phosphotransferase system, enzyme I</fullName>
    </alternativeName>
</protein>
<feature type="binding site" evidence="19">
    <location>
        <begin position="455"/>
        <end position="456"/>
    </location>
    <ligand>
        <name>phosphoenolpyruvate</name>
        <dbReference type="ChEBI" id="CHEBI:58702"/>
    </ligand>
</feature>
<keyword evidence="24" id="KW-0670">Pyruvate</keyword>
<keyword evidence="8 17" id="KW-0813">Transport</keyword>
<feature type="domain" description="PEP-utilising enzyme mobile" evidence="21">
    <location>
        <begin position="153"/>
        <end position="225"/>
    </location>
</feature>
<feature type="binding site" evidence="19">
    <location>
        <position position="296"/>
    </location>
    <ligand>
        <name>phosphoenolpyruvate</name>
        <dbReference type="ChEBI" id="CHEBI:58702"/>
    </ligand>
</feature>
<comment type="function">
    <text evidence="3 17">General (non sugar-specific) component of the phosphoenolpyruvate-dependent sugar phosphotransferase system (sugar PTS). This major carbohydrate active-transport system catalyzes the phosphorylation of incoming sugar substrates concomitantly with their translocation across the cell membrane. Enzyme I transfers the phosphoryl group from phosphoenolpyruvate (PEP) to the phosphoryl carrier protein (HPr).</text>
</comment>
<evidence type="ECO:0000256" key="8">
    <source>
        <dbReference type="ARBA" id="ARBA00022448"/>
    </source>
</evidence>
<dbReference type="Pfam" id="PF00391">
    <property type="entry name" value="PEP-utilizers"/>
    <property type="match status" value="1"/>
</dbReference>
<keyword evidence="10 17" id="KW-0762">Sugar transport</keyword>
<dbReference type="InterPro" id="IPR015813">
    <property type="entry name" value="Pyrv/PenolPyrv_kinase-like_dom"/>
</dbReference>
<feature type="active site" description="Proton donor" evidence="18">
    <location>
        <position position="503"/>
    </location>
</feature>
<dbReference type="InterPro" id="IPR040442">
    <property type="entry name" value="Pyrv_kinase-like_dom_sf"/>
</dbReference>
<accession>A0A0C1PKW2</accession>
<dbReference type="InterPro" id="IPR036637">
    <property type="entry name" value="Phosphohistidine_dom_sf"/>
</dbReference>
<keyword evidence="13 17" id="KW-0479">Metal-binding</keyword>
<dbReference type="SUPFAM" id="SSF51621">
    <property type="entry name" value="Phosphoenolpyruvate/pyruvate domain"/>
    <property type="match status" value="1"/>
</dbReference>
<dbReference type="GO" id="GO:0046872">
    <property type="term" value="F:metal ion binding"/>
    <property type="evidence" value="ECO:0007669"/>
    <property type="project" value="UniProtKB-KW"/>
</dbReference>
<keyword evidence="11 17" id="KW-0808">Transferase</keyword>
<reference evidence="24 25" key="1">
    <citation type="submission" date="2014-06" db="EMBL/GenBank/DDBJ databases">
        <title>Functional and comparative genomic analyses of the Drosophila gut microbiota identify candidate symbiosis factors.</title>
        <authorList>
            <person name="Newell P.D."/>
            <person name="Chaston J.M."/>
            <person name="Douglas A.E."/>
        </authorList>
    </citation>
    <scope>NUCLEOTIDE SEQUENCE [LARGE SCALE GENOMIC DNA]</scope>
    <source>
        <strain evidence="24 25">DmCS_002</strain>
    </source>
</reference>
<organism evidence="24 25">
    <name type="scientific">Fructilactobacillus fructivorans</name>
    <dbReference type="NCBI Taxonomy" id="1614"/>
    <lineage>
        <taxon>Bacteria</taxon>
        <taxon>Bacillati</taxon>
        <taxon>Bacillota</taxon>
        <taxon>Bacilli</taxon>
        <taxon>Lactobacillales</taxon>
        <taxon>Lactobacillaceae</taxon>
        <taxon>Fructilactobacillus</taxon>
    </lineage>
</organism>
<evidence type="ECO:0000256" key="19">
    <source>
        <dbReference type="PIRSR" id="PIRSR000732-2"/>
    </source>
</evidence>
<evidence type="ECO:0000313" key="25">
    <source>
        <dbReference type="Proteomes" id="UP000031397"/>
    </source>
</evidence>
<evidence type="ECO:0000256" key="10">
    <source>
        <dbReference type="ARBA" id="ARBA00022597"/>
    </source>
</evidence>
<keyword evidence="9 17" id="KW-0963">Cytoplasm</keyword>
<dbReference type="Gene3D" id="3.50.30.10">
    <property type="entry name" value="Phosphohistidine domain"/>
    <property type="match status" value="1"/>
</dbReference>
<dbReference type="InterPro" id="IPR023151">
    <property type="entry name" value="PEP_util_CS"/>
</dbReference>
<dbReference type="Pfam" id="PF05524">
    <property type="entry name" value="PEP-utilisers_N"/>
    <property type="match status" value="1"/>
</dbReference>
<dbReference type="PRINTS" id="PR01736">
    <property type="entry name" value="PHPHTRNFRASE"/>
</dbReference>
<comment type="similarity">
    <text evidence="5 17">Belongs to the PEP-utilizing enzyme family.</text>
</comment>
<sequence>MTTLKGVGVSDGIAFGKAYCLAKPDLTFDKDTFLGIEQEEARLKKAFRDTKTTIMNIKQHNSAEMAKKYLDILDFYLEVLSDPELINEVKRVITEENKNAAVALNRVFNQYAAIFLKMNDEYLRERVHDINDMRDQLLGRLLDIDTPDLSLIDQPVVIVANSISPTQIAQVQKKNILGIVTAVGTKTSHAAIISRSMDIPAVLGLQTRLSDIKNGEQLIVDGSSGEVVTAPDHHEIENYQRRSERFKQQRKVWTKFINQPTKTLDGQKLLLGANVSSESEVENALNFGADSMGLFRTEYIYMNSDHLPSEDEQASIYQNIVSKVNGKQLTFRTMDIGGDKLVSYLPNIAHKESNPFLGYRAIRYSLGESSIFRTQIRALLRSSAYGPIRIMFPMISTISELDQALSIYNEERQNLINEGVPVGSVQLGTMIEVPAAAIMIDKIISKVDFVSIGTNDLVQYTVAVDRGNERVSYLYQACDPAVLRLIGHIVRTVHKAGKTVGICGEVAADPQVIPFLIGLGMDELSTTPTQILKTRAYISRINSQTAGQLADNIILNAGTTSEVNNMIHDFTSKMPE</sequence>
<dbReference type="InterPro" id="IPR050499">
    <property type="entry name" value="PEP-utilizing_PTS_enzyme"/>
</dbReference>
<dbReference type="GO" id="GO:0016301">
    <property type="term" value="F:kinase activity"/>
    <property type="evidence" value="ECO:0007669"/>
    <property type="project" value="UniProtKB-KW"/>
</dbReference>
<dbReference type="Gene3D" id="3.20.20.60">
    <property type="entry name" value="Phosphoenolpyruvate-binding domains"/>
    <property type="match status" value="1"/>
</dbReference>
<feature type="binding site" evidence="19">
    <location>
        <position position="332"/>
    </location>
    <ligand>
        <name>phosphoenolpyruvate</name>
        <dbReference type="ChEBI" id="CHEBI:58702"/>
    </ligand>
</feature>
<evidence type="ECO:0000256" key="3">
    <source>
        <dbReference type="ARBA" id="ARBA00002728"/>
    </source>
</evidence>
<dbReference type="RefSeq" id="WP_039144689.1">
    <property type="nucleotide sequence ID" value="NZ_JOJZ01000020.1"/>
</dbReference>
<keyword evidence="12 17" id="KW-0598">Phosphotransferase system</keyword>
<evidence type="ECO:0000256" key="2">
    <source>
        <dbReference type="ARBA" id="ARBA00001946"/>
    </source>
</evidence>
<keyword evidence="14 17" id="KW-0418">Kinase</keyword>
<comment type="caution">
    <text evidence="24">The sequence shown here is derived from an EMBL/GenBank/DDBJ whole genome shotgun (WGS) entry which is preliminary data.</text>
</comment>
<dbReference type="PATRIC" id="fig|1614.7.peg.940"/>
<dbReference type="InterPro" id="IPR000121">
    <property type="entry name" value="PEP_util_C"/>
</dbReference>
<dbReference type="InterPro" id="IPR024692">
    <property type="entry name" value="PTS_EI"/>
</dbReference>
<evidence type="ECO:0000256" key="20">
    <source>
        <dbReference type="PIRSR" id="PIRSR000732-3"/>
    </source>
</evidence>